<dbReference type="GeneID" id="87958994"/>
<organism evidence="11 12">
    <name type="scientific">Kwoniella shivajii</name>
    <dbReference type="NCBI Taxonomy" id="564305"/>
    <lineage>
        <taxon>Eukaryota</taxon>
        <taxon>Fungi</taxon>
        <taxon>Dikarya</taxon>
        <taxon>Basidiomycota</taxon>
        <taxon>Agaricomycotina</taxon>
        <taxon>Tremellomycetes</taxon>
        <taxon>Tremellales</taxon>
        <taxon>Cryptococcaceae</taxon>
        <taxon>Kwoniella</taxon>
    </lineage>
</organism>
<keyword evidence="12" id="KW-1185">Reference proteome</keyword>
<dbReference type="PROSITE" id="PS51787">
    <property type="entry name" value="LON_N"/>
    <property type="match status" value="1"/>
</dbReference>
<dbReference type="SMART" id="SM00382">
    <property type="entry name" value="AAA"/>
    <property type="match status" value="1"/>
</dbReference>
<reference evidence="11 12" key="1">
    <citation type="submission" date="2024-01" db="EMBL/GenBank/DDBJ databases">
        <title>Comparative genomics of Cryptococcus and Kwoniella reveals pathogenesis evolution and contrasting modes of karyotype evolution via chromosome fusion or intercentromeric recombination.</title>
        <authorList>
            <person name="Coelho M.A."/>
            <person name="David-Palma M."/>
            <person name="Shea T."/>
            <person name="Bowers K."/>
            <person name="McGinley-Smith S."/>
            <person name="Mohammad A.W."/>
            <person name="Gnirke A."/>
            <person name="Yurkov A.M."/>
            <person name="Nowrousian M."/>
            <person name="Sun S."/>
            <person name="Cuomo C.A."/>
            <person name="Heitman J."/>
        </authorList>
    </citation>
    <scope>NUCLEOTIDE SEQUENCE [LARGE SCALE GENOMIC DNA]</scope>
    <source>
        <strain evidence="11">CBS 11374</strain>
    </source>
</reference>
<dbReference type="Pfam" id="PF02190">
    <property type="entry name" value="LON_substr_bdg"/>
    <property type="match status" value="1"/>
</dbReference>
<evidence type="ECO:0000256" key="7">
    <source>
        <dbReference type="PROSITE-ProRule" id="PRU01122"/>
    </source>
</evidence>
<dbReference type="SUPFAM" id="SSF52540">
    <property type="entry name" value="P-loop containing nucleoside triphosphate hydrolases"/>
    <property type="match status" value="1"/>
</dbReference>
<keyword evidence="2 6" id="KW-0547">Nucleotide-binding</keyword>
<keyword evidence="4 6" id="KW-0720">Serine protease</keyword>
<dbReference type="Gene3D" id="3.40.50.300">
    <property type="entry name" value="P-loop containing nucleotide triphosphate hydrolases"/>
    <property type="match status" value="1"/>
</dbReference>
<keyword evidence="5 6" id="KW-0067">ATP-binding</keyword>
<dbReference type="SUPFAM" id="SSF54211">
    <property type="entry name" value="Ribosomal protein S5 domain 2-like"/>
    <property type="match status" value="1"/>
</dbReference>
<evidence type="ECO:0000256" key="3">
    <source>
        <dbReference type="ARBA" id="ARBA00022801"/>
    </source>
</evidence>
<gene>
    <name evidence="11" type="ORF">IL334_006864</name>
</gene>
<dbReference type="InterPro" id="IPR015947">
    <property type="entry name" value="PUA-like_sf"/>
</dbReference>
<dbReference type="InterPro" id="IPR004815">
    <property type="entry name" value="Lon_bac/euk-typ"/>
</dbReference>
<name>A0ABZ1D7K7_9TREE</name>
<dbReference type="InterPro" id="IPR003959">
    <property type="entry name" value="ATPase_AAA_core"/>
</dbReference>
<accession>A0ABZ1D7K7</accession>
<protein>
    <recommendedName>
        <fullName evidence="6">Lon protease homolog</fullName>
        <ecNumber evidence="6">3.4.21.-</ecNumber>
    </recommendedName>
</protein>
<dbReference type="InterPro" id="IPR003593">
    <property type="entry name" value="AAA+_ATPase"/>
</dbReference>
<dbReference type="InterPro" id="IPR054594">
    <property type="entry name" value="Lon_lid"/>
</dbReference>
<evidence type="ECO:0000256" key="6">
    <source>
        <dbReference type="PIRNR" id="PIRNR001174"/>
    </source>
</evidence>
<dbReference type="SMART" id="SM00464">
    <property type="entry name" value="LON"/>
    <property type="match status" value="1"/>
</dbReference>
<dbReference type="GO" id="GO:0006508">
    <property type="term" value="P:proteolysis"/>
    <property type="evidence" value="ECO:0007669"/>
    <property type="project" value="UniProtKB-KW"/>
</dbReference>
<dbReference type="PIRSF" id="PIRSF001174">
    <property type="entry name" value="Lon_proteas"/>
    <property type="match status" value="1"/>
</dbReference>
<dbReference type="InterPro" id="IPR003111">
    <property type="entry name" value="Lon_prtase_N"/>
</dbReference>
<dbReference type="PRINTS" id="PR00830">
    <property type="entry name" value="ENDOLAPTASE"/>
</dbReference>
<dbReference type="InterPro" id="IPR008269">
    <property type="entry name" value="Lon_proteolytic"/>
</dbReference>
<dbReference type="EMBL" id="CP141889">
    <property type="protein sequence ID" value="WRT69873.1"/>
    <property type="molecule type" value="Genomic_DNA"/>
</dbReference>
<evidence type="ECO:0000259" key="10">
    <source>
        <dbReference type="PROSITE" id="PS51787"/>
    </source>
</evidence>
<dbReference type="Gene3D" id="2.30.130.40">
    <property type="entry name" value="LON domain-like"/>
    <property type="match status" value="1"/>
</dbReference>
<dbReference type="Proteomes" id="UP001329825">
    <property type="component" value="Chromosome 9"/>
</dbReference>
<sequence>MSTPLLPSSLPLLPLSPPQVLFPHLRATIPLTSSQLALVFDAVQSNLGGKGGNGERGMVGVIPVDKSDRRIGRWGCAGRIKNIQKSDEDDKYLLVVEGLTRIRLPRSLPPILSILPSIPIPTSPFSLPLPALSPSTTNLLPFAIQLLPTQLHARVSTLPPSLLADILVTILGVEWDLKIEVLGIPDVEMRGDRVKEIFLDIMSLRGISPPDDISSEKDKNKENSRVKSSISNALILRPKQSSVISSSKSPNNDPLESLPEDLQPIYTLFKTRIPTLSNSANQVVKRELSRLAKIPPQSAEYGVSRTYIECLLSLPFKLVSENYEIDLKDARRKLEDDHEGLEGVKKRVIEYLAVYRLKRQLFLESQEKKKIPLLEAKVDNKDDRELEKNLLSLVPSSGRRSDSIVDESSKEMTQKDELDGNDGPSTDVYRDKGPILLLVGPPGVGKTSIARSLATSLGRKFHRISLGGVRDEAEIRGHRRTYVGALPGLLVQAMRKVGVSNPLILLDELDKVGQSGFHGDPSAALLEALDPAQNWNFHDHYLGEVSIDLSQVLFIATANTLESISWPLLDRCEVIECSGYITPEKLAIAKRFLLPKQIQECGLNNDLIQLDEGVLEKVVTDYTREAGVRSLERQLGKLCRTKAVEYSMSREPITTEQTKSYNHKVALEDVEKILGVSQYGREKPEGKVKPGVVNGLSYNGSGNGGVLIIETLLVPGGSGRLVTTGRLGEVFRESIELCLTWVKSRSMSLGITESPEQDPLKGINVHYHIPEGAVHKDGPSAGIATVLAFVSLLTGREIGTDIAVTGEMSLRGTVLRIGGVKEKVIGAHRAGVKKVILPRSNRPDVEADIPELVKNEIRFVYVDKIEQAIEEVWGKEIWVNGGKDISSAKARIDARL</sequence>
<feature type="domain" description="Lon proteolytic" evidence="9">
    <location>
        <begin position="687"/>
        <end position="875"/>
    </location>
</feature>
<evidence type="ECO:0000259" key="9">
    <source>
        <dbReference type="PROSITE" id="PS51786"/>
    </source>
</evidence>
<dbReference type="Gene3D" id="1.20.5.5270">
    <property type="match status" value="1"/>
</dbReference>
<comment type="similarity">
    <text evidence="6 7">Belongs to the peptidase S16 family.</text>
</comment>
<feature type="region of interest" description="Disordered" evidence="8">
    <location>
        <begin position="396"/>
        <end position="427"/>
    </location>
</feature>
<dbReference type="Pfam" id="PF22667">
    <property type="entry name" value="Lon_lid"/>
    <property type="match status" value="1"/>
</dbReference>
<dbReference type="Gene3D" id="1.10.8.60">
    <property type="match status" value="1"/>
</dbReference>
<feature type="active site" evidence="7">
    <location>
        <position position="823"/>
    </location>
</feature>
<dbReference type="Gene3D" id="3.30.230.10">
    <property type="match status" value="1"/>
</dbReference>
<dbReference type="CDD" id="cd19500">
    <property type="entry name" value="RecA-like_Lon"/>
    <property type="match status" value="1"/>
</dbReference>
<evidence type="ECO:0000313" key="12">
    <source>
        <dbReference type="Proteomes" id="UP001329825"/>
    </source>
</evidence>
<dbReference type="Pfam" id="PF05362">
    <property type="entry name" value="Lon_C"/>
    <property type="match status" value="1"/>
</dbReference>
<feature type="compositionally biased region" description="Basic and acidic residues" evidence="8">
    <location>
        <begin position="399"/>
        <end position="418"/>
    </location>
</feature>
<dbReference type="PROSITE" id="PS51786">
    <property type="entry name" value="LON_PROTEOLYTIC"/>
    <property type="match status" value="1"/>
</dbReference>
<evidence type="ECO:0000256" key="2">
    <source>
        <dbReference type="ARBA" id="ARBA00022741"/>
    </source>
</evidence>
<evidence type="ECO:0000256" key="8">
    <source>
        <dbReference type="SAM" id="MobiDB-lite"/>
    </source>
</evidence>
<dbReference type="GO" id="GO:0008233">
    <property type="term" value="F:peptidase activity"/>
    <property type="evidence" value="ECO:0007669"/>
    <property type="project" value="UniProtKB-KW"/>
</dbReference>
<evidence type="ECO:0000313" key="11">
    <source>
        <dbReference type="EMBL" id="WRT69873.1"/>
    </source>
</evidence>
<evidence type="ECO:0000256" key="1">
    <source>
        <dbReference type="ARBA" id="ARBA00022670"/>
    </source>
</evidence>
<evidence type="ECO:0000256" key="4">
    <source>
        <dbReference type="ARBA" id="ARBA00022825"/>
    </source>
</evidence>
<dbReference type="InterPro" id="IPR027065">
    <property type="entry name" value="Lon_Prtase"/>
</dbReference>
<dbReference type="InterPro" id="IPR020568">
    <property type="entry name" value="Ribosomal_Su5_D2-typ_SF"/>
</dbReference>
<dbReference type="InterPro" id="IPR046336">
    <property type="entry name" value="Lon_prtase_N_sf"/>
</dbReference>
<feature type="domain" description="Lon N-terminal" evidence="10">
    <location>
        <begin position="10"/>
        <end position="202"/>
    </location>
</feature>
<dbReference type="SUPFAM" id="SSF88697">
    <property type="entry name" value="PUA domain-like"/>
    <property type="match status" value="1"/>
</dbReference>
<feature type="active site" evidence="7">
    <location>
        <position position="780"/>
    </location>
</feature>
<keyword evidence="3 6" id="KW-0378">Hydrolase</keyword>
<dbReference type="EC" id="3.4.21.-" evidence="6"/>
<keyword evidence="1 6" id="KW-0645">Protease</keyword>
<evidence type="ECO:0000256" key="5">
    <source>
        <dbReference type="ARBA" id="ARBA00022840"/>
    </source>
</evidence>
<proteinExistence type="inferred from homology"/>
<dbReference type="RefSeq" id="XP_062794612.1">
    <property type="nucleotide sequence ID" value="XM_062938561.1"/>
</dbReference>
<dbReference type="InterPro" id="IPR014721">
    <property type="entry name" value="Ribsml_uS5_D2-typ_fold_subgr"/>
</dbReference>
<dbReference type="InterPro" id="IPR027417">
    <property type="entry name" value="P-loop_NTPase"/>
</dbReference>
<dbReference type="Pfam" id="PF00004">
    <property type="entry name" value="AAA"/>
    <property type="match status" value="1"/>
</dbReference>
<dbReference type="PANTHER" id="PTHR10046">
    <property type="entry name" value="ATP DEPENDENT LON PROTEASE FAMILY MEMBER"/>
    <property type="match status" value="1"/>
</dbReference>